<organism evidence="2 3">
    <name type="scientific">Pseudonocardia ammonioxydans</name>
    <dbReference type="NCBI Taxonomy" id="260086"/>
    <lineage>
        <taxon>Bacteria</taxon>
        <taxon>Bacillati</taxon>
        <taxon>Actinomycetota</taxon>
        <taxon>Actinomycetes</taxon>
        <taxon>Pseudonocardiales</taxon>
        <taxon>Pseudonocardiaceae</taxon>
        <taxon>Pseudonocardia</taxon>
    </lineage>
</organism>
<proteinExistence type="predicted"/>
<gene>
    <name evidence="2" type="ORF">SAMN05216207_1014138</name>
</gene>
<evidence type="ECO:0000313" key="2">
    <source>
        <dbReference type="EMBL" id="SFN46100.1"/>
    </source>
</evidence>
<feature type="region of interest" description="Disordered" evidence="1">
    <location>
        <begin position="47"/>
        <end position="67"/>
    </location>
</feature>
<sequence>MITLLVLALAGVAAIVLTAIVLGVTDSRQRSAWRRIAAERRRAWERRQHQLHGGPHHVDAWGDEDTD</sequence>
<dbReference type="RefSeq" id="WP_093343520.1">
    <property type="nucleotide sequence ID" value="NZ_FOUY01000014.1"/>
</dbReference>
<protein>
    <submittedName>
        <fullName evidence="2">Uncharacterized protein</fullName>
    </submittedName>
</protein>
<reference evidence="2 3" key="1">
    <citation type="submission" date="2016-10" db="EMBL/GenBank/DDBJ databases">
        <authorList>
            <person name="de Groot N.N."/>
        </authorList>
    </citation>
    <scope>NUCLEOTIDE SEQUENCE [LARGE SCALE GENOMIC DNA]</scope>
    <source>
        <strain evidence="2 3">CGMCC 4.1877</strain>
    </source>
</reference>
<dbReference type="Proteomes" id="UP000199614">
    <property type="component" value="Unassembled WGS sequence"/>
</dbReference>
<keyword evidence="3" id="KW-1185">Reference proteome</keyword>
<evidence type="ECO:0000256" key="1">
    <source>
        <dbReference type="SAM" id="MobiDB-lite"/>
    </source>
</evidence>
<dbReference type="AlphaFoldDB" id="A0A1I4Z8A1"/>
<dbReference type="EMBL" id="FOUY01000014">
    <property type="protein sequence ID" value="SFN46100.1"/>
    <property type="molecule type" value="Genomic_DNA"/>
</dbReference>
<name>A0A1I4Z8A1_PSUAM</name>
<accession>A0A1I4Z8A1</accession>
<evidence type="ECO:0000313" key="3">
    <source>
        <dbReference type="Proteomes" id="UP000199614"/>
    </source>
</evidence>